<dbReference type="Pfam" id="PF13377">
    <property type="entry name" value="Peripla_BP_3"/>
    <property type="match status" value="1"/>
</dbReference>
<evidence type="ECO:0000256" key="2">
    <source>
        <dbReference type="ARBA" id="ARBA00023125"/>
    </source>
</evidence>
<dbReference type="CDD" id="cd06267">
    <property type="entry name" value="PBP1_LacI_sugar_binding-like"/>
    <property type="match status" value="1"/>
</dbReference>
<keyword evidence="3" id="KW-0804">Transcription</keyword>
<comment type="caution">
    <text evidence="5">The sequence shown here is derived from an EMBL/GenBank/DDBJ whole genome shotgun (WGS) entry which is preliminary data.</text>
</comment>
<evidence type="ECO:0000259" key="4">
    <source>
        <dbReference type="PROSITE" id="PS50932"/>
    </source>
</evidence>
<protein>
    <submittedName>
        <fullName evidence="5">LacI family transcriptional regulator</fullName>
    </submittedName>
</protein>
<evidence type="ECO:0000313" key="6">
    <source>
        <dbReference type="Proteomes" id="UP000244962"/>
    </source>
</evidence>
<dbReference type="GO" id="GO:0003700">
    <property type="term" value="F:DNA-binding transcription factor activity"/>
    <property type="evidence" value="ECO:0007669"/>
    <property type="project" value="TreeGrafter"/>
</dbReference>
<organism evidence="5 6">
    <name type="scientific">Mycetocola zhujimingii</name>
    <dbReference type="NCBI Taxonomy" id="2079792"/>
    <lineage>
        <taxon>Bacteria</taxon>
        <taxon>Bacillati</taxon>
        <taxon>Actinomycetota</taxon>
        <taxon>Actinomycetes</taxon>
        <taxon>Micrococcales</taxon>
        <taxon>Microbacteriaceae</taxon>
        <taxon>Mycetocola</taxon>
    </lineage>
</organism>
<dbReference type="SUPFAM" id="SSF53822">
    <property type="entry name" value="Periplasmic binding protein-like I"/>
    <property type="match status" value="1"/>
</dbReference>
<dbReference type="RefSeq" id="WP_108963627.1">
    <property type="nucleotide sequence ID" value="NZ_QEFB01000018.1"/>
</dbReference>
<dbReference type="Proteomes" id="UP000244962">
    <property type="component" value="Unassembled WGS sequence"/>
</dbReference>
<dbReference type="InterPro" id="IPR028082">
    <property type="entry name" value="Peripla_BP_I"/>
</dbReference>
<feature type="domain" description="HTH lacI-type" evidence="4">
    <location>
        <begin position="5"/>
        <end position="57"/>
    </location>
</feature>
<dbReference type="SMART" id="SM00354">
    <property type="entry name" value="HTH_LACI"/>
    <property type="match status" value="1"/>
</dbReference>
<dbReference type="CDD" id="cd01392">
    <property type="entry name" value="HTH_LacI"/>
    <property type="match status" value="1"/>
</dbReference>
<evidence type="ECO:0000313" key="5">
    <source>
        <dbReference type="EMBL" id="PWC04538.1"/>
    </source>
</evidence>
<dbReference type="Gene3D" id="1.10.260.40">
    <property type="entry name" value="lambda repressor-like DNA-binding domains"/>
    <property type="match status" value="1"/>
</dbReference>
<accession>A0A2U1TA21</accession>
<reference evidence="6" key="1">
    <citation type="submission" date="2018-04" db="EMBL/GenBank/DDBJ databases">
        <authorList>
            <person name="Liu S."/>
            <person name="Wang Z."/>
            <person name="Li J."/>
        </authorList>
    </citation>
    <scope>NUCLEOTIDE SEQUENCE [LARGE SCALE GENOMIC DNA]</scope>
    <source>
        <strain evidence="6">622</strain>
    </source>
</reference>
<dbReference type="AlphaFoldDB" id="A0A2U1TA21"/>
<dbReference type="InterPro" id="IPR000843">
    <property type="entry name" value="HTH_LacI"/>
</dbReference>
<dbReference type="PROSITE" id="PS50932">
    <property type="entry name" value="HTH_LACI_2"/>
    <property type="match status" value="1"/>
</dbReference>
<gene>
    <name evidence="5" type="ORF">DF223_13830</name>
</gene>
<name>A0A2U1TA21_9MICO</name>
<dbReference type="EMBL" id="QEFB01000018">
    <property type="protein sequence ID" value="PWC04538.1"/>
    <property type="molecule type" value="Genomic_DNA"/>
</dbReference>
<dbReference type="PANTHER" id="PTHR30146:SF153">
    <property type="entry name" value="LACTOSE OPERON REPRESSOR"/>
    <property type="match status" value="1"/>
</dbReference>
<evidence type="ECO:0000256" key="1">
    <source>
        <dbReference type="ARBA" id="ARBA00023015"/>
    </source>
</evidence>
<dbReference type="PROSITE" id="PS00356">
    <property type="entry name" value="HTH_LACI_1"/>
    <property type="match status" value="1"/>
</dbReference>
<keyword evidence="1" id="KW-0805">Transcription regulation</keyword>
<keyword evidence="6" id="KW-1185">Reference proteome</keyword>
<dbReference type="PANTHER" id="PTHR30146">
    <property type="entry name" value="LACI-RELATED TRANSCRIPTIONAL REPRESSOR"/>
    <property type="match status" value="1"/>
</dbReference>
<evidence type="ECO:0000256" key="3">
    <source>
        <dbReference type="ARBA" id="ARBA00023163"/>
    </source>
</evidence>
<dbReference type="GO" id="GO:0000976">
    <property type="term" value="F:transcription cis-regulatory region binding"/>
    <property type="evidence" value="ECO:0007669"/>
    <property type="project" value="TreeGrafter"/>
</dbReference>
<keyword evidence="2" id="KW-0238">DNA-binding</keyword>
<dbReference type="InterPro" id="IPR010982">
    <property type="entry name" value="Lambda_DNA-bd_dom_sf"/>
</dbReference>
<dbReference type="InterPro" id="IPR046335">
    <property type="entry name" value="LacI/GalR-like_sensor"/>
</dbReference>
<sequence length="354" mass="37253">MSSAIADVAARARVSKATASRALSGNGYVAEATRLRVIAAAEEIGYVASSNAASLVTGQTKNIGVVMPFINRWFFGEVLDGIEQALLDRGYDMTLYNLHAGSPDRQRVFDFFLARKRFDGIILIGVEPTEAERQALTRLAIPLVGIGFPTDGIPTLAMDDRGAARRATEHLISLGHHRIVHIGGDGADESPFSVAALRGAGYREAMAAAGLESESRIETTVMSLPGGYDAGANILSSAHRRPTAVFASCDEIAIGAMIAARRLGLRVPGDLSVIGIDGHEYAEMFSLTTIEQRPRQQGSDAATALLDAVAGNPAQAAVVDVPARLIVRTSTAPLAPTRAVPGVAERAPAEEQTA</sequence>
<dbReference type="Gene3D" id="3.40.50.2300">
    <property type="match status" value="2"/>
</dbReference>
<dbReference type="Pfam" id="PF00356">
    <property type="entry name" value="LacI"/>
    <property type="match status" value="1"/>
</dbReference>
<dbReference type="SUPFAM" id="SSF47413">
    <property type="entry name" value="lambda repressor-like DNA-binding domains"/>
    <property type="match status" value="1"/>
</dbReference>
<proteinExistence type="predicted"/>